<dbReference type="AlphaFoldDB" id="A0A3E0I7V4"/>
<gene>
    <name evidence="2" type="ORF">BCF44_102457</name>
</gene>
<feature type="transmembrane region" description="Helical" evidence="1">
    <location>
        <begin position="407"/>
        <end position="426"/>
    </location>
</feature>
<evidence type="ECO:0000256" key="1">
    <source>
        <dbReference type="SAM" id="Phobius"/>
    </source>
</evidence>
<feature type="transmembrane region" description="Helical" evidence="1">
    <location>
        <begin position="367"/>
        <end position="386"/>
    </location>
</feature>
<proteinExistence type="predicted"/>
<dbReference type="RefSeq" id="WP_116173317.1">
    <property type="nucleotide sequence ID" value="NZ_CP144375.1"/>
</dbReference>
<comment type="caution">
    <text evidence="2">The sequence shown here is derived from an EMBL/GenBank/DDBJ whole genome shotgun (WGS) entry which is preliminary data.</text>
</comment>
<dbReference type="Proteomes" id="UP000256269">
    <property type="component" value="Unassembled WGS sequence"/>
</dbReference>
<accession>A0A3E0I7V4</accession>
<feature type="transmembrane region" description="Helical" evidence="1">
    <location>
        <begin position="490"/>
        <end position="513"/>
    </location>
</feature>
<keyword evidence="3" id="KW-1185">Reference proteome</keyword>
<evidence type="ECO:0000313" key="3">
    <source>
        <dbReference type="Proteomes" id="UP000256269"/>
    </source>
</evidence>
<feature type="transmembrane region" description="Helical" evidence="1">
    <location>
        <begin position="704"/>
        <end position="727"/>
    </location>
</feature>
<feature type="transmembrane region" description="Helical" evidence="1">
    <location>
        <begin position="799"/>
        <end position="822"/>
    </location>
</feature>
<sequence>MQLPWRTSARTGLSSGSSVVVATVTGLLLAFVAASAVLCAVSTGNAALSYQAGRSCPQSLAPTVNGLGATPSQAEKVARDVREVAAQQGFPQTVFGAYTRTYHPDLGDIQPPWLRFGFRDDATANLHVVRGGAPNGTWLAQSAASDAHIGLGAIGTAVPPVTAIYSDLDEPLPSFWCSEVATVFNNPLAGDGVSSTTAFLPTLEDVAKLNRRLDLSARFPVALPKTLAEARDLAARSDHLATALRTRLTADGLAPVAVVSQPFAAALAEAAKAQSNVIAFVLPLTAISLLVGLAGVGAIAAQWCQRRQSALRLLWARGSSPVSLGAKALLELGGPLLFGAIVGLVVARLALPWYAPVAALDPGTTTWATLVVLGAVAAAAVVLTATASWRTHRMFQAPAAARRIPRVLRMIPFELPVAVAAVISWLRLTAPTPKVGVVTLPLDAFALAFPVLVVVVIAGVAARLGRLLLAWSHRLSVWSLPSVQLAVRRLAAASTAATGVLLVGVLAVGTLAVGNSVNRAEQNALAGKSGNLIGATTSVQISTTFGERNPALPSTVDAHVTVVGVVDRGVSNMVAVDPKTFANGAWIDPERRADTLDLVGKLGHGAAIAVGGAPTGSITVPGFTPLHTIGTLPIFPGMPSNVGYVTARSDNTTASEINSFYVWSRDDPDTVLKQLSAAGIEHIAYKTTAMALDALPFYTVAWTFGYIASVGALLAVIAAASLLLAVGARRKQTALSGALATRMGLRPATLIVSHLLEFGAVAGSVLVAGVTAGLVTAAFSVPRLDPAPWLRPVVALPDSVAFVLLAVVAGLAVVAVAGWIAVRGVRTARVGELIRG</sequence>
<keyword evidence="1" id="KW-0472">Membrane</keyword>
<feature type="transmembrane region" description="Helical" evidence="1">
    <location>
        <begin position="446"/>
        <end position="469"/>
    </location>
</feature>
<keyword evidence="1" id="KW-1133">Transmembrane helix</keyword>
<evidence type="ECO:0000313" key="2">
    <source>
        <dbReference type="EMBL" id="REH54225.1"/>
    </source>
</evidence>
<feature type="transmembrane region" description="Helical" evidence="1">
    <location>
        <begin position="748"/>
        <end position="779"/>
    </location>
</feature>
<feature type="transmembrane region" description="Helical" evidence="1">
    <location>
        <begin position="277"/>
        <end position="304"/>
    </location>
</feature>
<name>A0A3E0I7V4_9PSEU</name>
<organism evidence="2 3">
    <name type="scientific">Kutzneria buriramensis</name>
    <dbReference type="NCBI Taxonomy" id="1045776"/>
    <lineage>
        <taxon>Bacteria</taxon>
        <taxon>Bacillati</taxon>
        <taxon>Actinomycetota</taxon>
        <taxon>Actinomycetes</taxon>
        <taxon>Pseudonocardiales</taxon>
        <taxon>Pseudonocardiaceae</taxon>
        <taxon>Kutzneria</taxon>
    </lineage>
</organism>
<feature type="transmembrane region" description="Helical" evidence="1">
    <location>
        <begin position="336"/>
        <end position="355"/>
    </location>
</feature>
<keyword evidence="1" id="KW-0812">Transmembrane</keyword>
<protein>
    <submittedName>
        <fullName evidence="2">Putative ABC transport system permease protein</fullName>
    </submittedName>
</protein>
<dbReference type="EMBL" id="QUNO01000002">
    <property type="protein sequence ID" value="REH54225.1"/>
    <property type="molecule type" value="Genomic_DNA"/>
</dbReference>
<dbReference type="OrthoDB" id="3653743at2"/>
<reference evidence="2 3" key="1">
    <citation type="submission" date="2018-08" db="EMBL/GenBank/DDBJ databases">
        <title>Genomic Encyclopedia of Archaeal and Bacterial Type Strains, Phase II (KMG-II): from individual species to whole genera.</title>
        <authorList>
            <person name="Goeker M."/>
        </authorList>
    </citation>
    <scope>NUCLEOTIDE SEQUENCE [LARGE SCALE GENOMIC DNA]</scope>
    <source>
        <strain evidence="2 3">DSM 45791</strain>
    </source>
</reference>